<reference evidence="4 5" key="1">
    <citation type="submission" date="2024-11" db="EMBL/GenBank/DDBJ databases">
        <title>A near-complete genome assembly of Cinchona calisaya.</title>
        <authorList>
            <person name="Lian D.C."/>
            <person name="Zhao X.W."/>
            <person name="Wei L."/>
        </authorList>
    </citation>
    <scope>NUCLEOTIDE SEQUENCE [LARGE SCALE GENOMIC DNA]</scope>
    <source>
        <tissue evidence="4">Nenye</tissue>
    </source>
</reference>
<protein>
    <recommendedName>
        <fullName evidence="3">Enoyl reductase (ER) domain-containing protein</fullName>
    </recommendedName>
</protein>
<sequence>MRAIVYKRCGGPEVLKVEDVDEPTFKSHEVLIRVEATAVNGRDLFFQQAIYDPIPGQKKYLGFECSGRIWAKGRSATRWKEGDQVCAFLNGGGYAEIVAVPADHVMTVPPTCNLLHAAALPRAAAIVWLSFFHMNHLAPQSKVLVHGAAGGVGSLAIRIAKAKNCTVFATAGSREKAKFCENLGADFGIDHTTDDFSNIVADKTNGTGVDYVLDHS</sequence>
<accession>A0ABD2ZF40</accession>
<keyword evidence="5" id="KW-1185">Reference proteome</keyword>
<dbReference type="InterPro" id="IPR036291">
    <property type="entry name" value="NAD(P)-bd_dom_sf"/>
</dbReference>
<evidence type="ECO:0000313" key="4">
    <source>
        <dbReference type="EMBL" id="KAL3516925.1"/>
    </source>
</evidence>
<dbReference type="EMBL" id="JBJUIK010000010">
    <property type="protein sequence ID" value="KAL3516925.1"/>
    <property type="molecule type" value="Genomic_DNA"/>
</dbReference>
<evidence type="ECO:0000256" key="1">
    <source>
        <dbReference type="ARBA" id="ARBA00022857"/>
    </source>
</evidence>
<dbReference type="Proteomes" id="UP001630127">
    <property type="component" value="Unassembled WGS sequence"/>
</dbReference>
<dbReference type="Pfam" id="PF00107">
    <property type="entry name" value="ADH_zinc_N"/>
    <property type="match status" value="1"/>
</dbReference>
<dbReference type="InterPro" id="IPR011032">
    <property type="entry name" value="GroES-like_sf"/>
</dbReference>
<comment type="caution">
    <text evidence="4">The sequence shown here is derived from an EMBL/GenBank/DDBJ whole genome shotgun (WGS) entry which is preliminary data.</text>
</comment>
<dbReference type="Gene3D" id="3.40.50.720">
    <property type="entry name" value="NAD(P)-binding Rossmann-like Domain"/>
    <property type="match status" value="1"/>
</dbReference>
<dbReference type="InterPro" id="IPR020843">
    <property type="entry name" value="ER"/>
</dbReference>
<dbReference type="InterPro" id="IPR013154">
    <property type="entry name" value="ADH-like_N"/>
</dbReference>
<dbReference type="GO" id="GO:0016491">
    <property type="term" value="F:oxidoreductase activity"/>
    <property type="evidence" value="ECO:0007669"/>
    <property type="project" value="UniProtKB-KW"/>
</dbReference>
<evidence type="ECO:0000313" key="5">
    <source>
        <dbReference type="Proteomes" id="UP001630127"/>
    </source>
</evidence>
<feature type="domain" description="Enoyl reductase (ER)" evidence="3">
    <location>
        <begin position="10"/>
        <end position="216"/>
    </location>
</feature>
<name>A0ABD2ZF40_9GENT</name>
<dbReference type="Pfam" id="PF08240">
    <property type="entry name" value="ADH_N"/>
    <property type="match status" value="1"/>
</dbReference>
<gene>
    <name evidence="4" type="ORF">ACH5RR_023827</name>
</gene>
<keyword evidence="2" id="KW-0560">Oxidoreductase</keyword>
<dbReference type="PANTHER" id="PTHR48106:SF8">
    <property type="entry name" value="OS02G0805600 PROTEIN"/>
    <property type="match status" value="1"/>
</dbReference>
<proteinExistence type="predicted"/>
<evidence type="ECO:0000256" key="2">
    <source>
        <dbReference type="ARBA" id="ARBA00023002"/>
    </source>
</evidence>
<dbReference type="AlphaFoldDB" id="A0ABD2ZF40"/>
<evidence type="ECO:0000259" key="3">
    <source>
        <dbReference type="SMART" id="SM00829"/>
    </source>
</evidence>
<dbReference type="InterPro" id="IPR013149">
    <property type="entry name" value="ADH-like_C"/>
</dbReference>
<dbReference type="SMART" id="SM00829">
    <property type="entry name" value="PKS_ER"/>
    <property type="match status" value="1"/>
</dbReference>
<keyword evidence="1" id="KW-0521">NADP</keyword>
<dbReference type="SUPFAM" id="SSF51735">
    <property type="entry name" value="NAD(P)-binding Rossmann-fold domains"/>
    <property type="match status" value="1"/>
</dbReference>
<dbReference type="SUPFAM" id="SSF50129">
    <property type="entry name" value="GroES-like"/>
    <property type="match status" value="1"/>
</dbReference>
<dbReference type="PANTHER" id="PTHR48106">
    <property type="entry name" value="QUINONE OXIDOREDUCTASE PIG3-RELATED"/>
    <property type="match status" value="1"/>
</dbReference>
<dbReference type="Gene3D" id="3.90.180.10">
    <property type="entry name" value="Medium-chain alcohol dehydrogenases, catalytic domain"/>
    <property type="match status" value="1"/>
</dbReference>
<organism evidence="4 5">
    <name type="scientific">Cinchona calisaya</name>
    <dbReference type="NCBI Taxonomy" id="153742"/>
    <lineage>
        <taxon>Eukaryota</taxon>
        <taxon>Viridiplantae</taxon>
        <taxon>Streptophyta</taxon>
        <taxon>Embryophyta</taxon>
        <taxon>Tracheophyta</taxon>
        <taxon>Spermatophyta</taxon>
        <taxon>Magnoliopsida</taxon>
        <taxon>eudicotyledons</taxon>
        <taxon>Gunneridae</taxon>
        <taxon>Pentapetalae</taxon>
        <taxon>asterids</taxon>
        <taxon>lamiids</taxon>
        <taxon>Gentianales</taxon>
        <taxon>Rubiaceae</taxon>
        <taxon>Cinchonoideae</taxon>
        <taxon>Cinchoneae</taxon>
        <taxon>Cinchona</taxon>
    </lineage>
</organism>